<evidence type="ECO:0000313" key="2">
    <source>
        <dbReference type="Proteomes" id="UP000321172"/>
    </source>
</evidence>
<dbReference type="KEGG" id="ngf:FRF71_10030"/>
<accession>A0A5B8S4L8</accession>
<proteinExistence type="predicted"/>
<dbReference type="AlphaFoldDB" id="A0A5B8S4L8"/>
<name>A0A5B8S4L8_9SPHN</name>
<dbReference type="Proteomes" id="UP000321172">
    <property type="component" value="Chromosome"/>
</dbReference>
<dbReference type="RefSeq" id="WP_147090522.1">
    <property type="nucleotide sequence ID" value="NZ_BAABJD010000006.1"/>
</dbReference>
<reference evidence="1 2" key="1">
    <citation type="journal article" date="2013" name="J. Microbiol. Biotechnol.">
        <title>Novosphingobium ginsenosidimutans sp. nov., with the ability to convert ginsenoside.</title>
        <authorList>
            <person name="Kim J.K."/>
            <person name="He D."/>
            <person name="Liu Q.M."/>
            <person name="Park H.Y."/>
            <person name="Jung M.S."/>
            <person name="Yoon M.H."/>
            <person name="Kim S.C."/>
            <person name="Im W.T."/>
        </authorList>
    </citation>
    <scope>NUCLEOTIDE SEQUENCE [LARGE SCALE GENOMIC DNA]</scope>
    <source>
        <strain evidence="1 2">FW-6</strain>
    </source>
</reference>
<keyword evidence="2" id="KW-1185">Reference proteome</keyword>
<organism evidence="1 2">
    <name type="scientific">Novosphingobium ginsenosidimutans</name>
    <dbReference type="NCBI Taxonomy" id="1176536"/>
    <lineage>
        <taxon>Bacteria</taxon>
        <taxon>Pseudomonadati</taxon>
        <taxon>Pseudomonadota</taxon>
        <taxon>Alphaproteobacteria</taxon>
        <taxon>Sphingomonadales</taxon>
        <taxon>Sphingomonadaceae</taxon>
        <taxon>Novosphingobium</taxon>
    </lineage>
</organism>
<gene>
    <name evidence="1" type="ORF">FRF71_10030</name>
</gene>
<sequence>MAETSQRDIARLERLVSASDAFELLASEYDRRGKYVSWEACQRAALDTILARLIDGVLDAWTANCRIDSSLDTGAVSVESIVSPYDYFHCDTPCKIPVEFWWHFKRANPELRSADWVTGDFRFDYLDDEYSRRAGSAFSVHFDPTGLPALAVPNQSFTTGGDAAVTHQLPKPSMSGGRRPANWWPDFAEELAIYCLKEDPPEGEGTDGQSAMIEAIFKRMAERGKPEPSRSTVQPVINAILRRWRSAGN</sequence>
<evidence type="ECO:0000313" key="1">
    <source>
        <dbReference type="EMBL" id="QEA16441.1"/>
    </source>
</evidence>
<protein>
    <submittedName>
        <fullName evidence="1">Uncharacterized protein</fullName>
    </submittedName>
</protein>
<dbReference type="EMBL" id="CP042345">
    <property type="protein sequence ID" value="QEA16441.1"/>
    <property type="molecule type" value="Genomic_DNA"/>
</dbReference>
<dbReference type="OrthoDB" id="7594664at2"/>